<dbReference type="EMBL" id="JAACNH010000001">
    <property type="protein sequence ID" value="KAG8456096.1"/>
    <property type="molecule type" value="Genomic_DNA"/>
</dbReference>
<sequence length="73" mass="8788">MLSISNQRYSFSISRHIPRCIFIDEAILVFSKPFFFTGSSLFKRINHCFSVYLYMQKSQPSLLFWTHFSQRKK</sequence>
<keyword evidence="2" id="KW-1185">Reference proteome</keyword>
<dbReference type="Proteomes" id="UP000812440">
    <property type="component" value="Chromosome 1"/>
</dbReference>
<gene>
    <name evidence="1" type="ORF">GDO86_002046</name>
</gene>
<reference evidence="1" key="1">
    <citation type="thesis" date="2020" institute="ProQuest LLC" country="789 East Eisenhower Parkway, Ann Arbor, MI, USA">
        <title>Comparative Genomics and Chromosome Evolution.</title>
        <authorList>
            <person name="Mudd A.B."/>
        </authorList>
    </citation>
    <scope>NUCLEOTIDE SEQUENCE</scope>
    <source>
        <strain evidence="1">Female2</strain>
        <tissue evidence="1">Blood</tissue>
    </source>
</reference>
<organism evidence="1 2">
    <name type="scientific">Hymenochirus boettgeri</name>
    <name type="common">Congo dwarf clawed frog</name>
    <dbReference type="NCBI Taxonomy" id="247094"/>
    <lineage>
        <taxon>Eukaryota</taxon>
        <taxon>Metazoa</taxon>
        <taxon>Chordata</taxon>
        <taxon>Craniata</taxon>
        <taxon>Vertebrata</taxon>
        <taxon>Euteleostomi</taxon>
        <taxon>Amphibia</taxon>
        <taxon>Batrachia</taxon>
        <taxon>Anura</taxon>
        <taxon>Pipoidea</taxon>
        <taxon>Pipidae</taxon>
        <taxon>Pipinae</taxon>
        <taxon>Hymenochirus</taxon>
    </lineage>
</organism>
<dbReference type="AlphaFoldDB" id="A0A8T2KNZ5"/>
<evidence type="ECO:0000313" key="2">
    <source>
        <dbReference type="Proteomes" id="UP000812440"/>
    </source>
</evidence>
<comment type="caution">
    <text evidence="1">The sequence shown here is derived from an EMBL/GenBank/DDBJ whole genome shotgun (WGS) entry which is preliminary data.</text>
</comment>
<accession>A0A8T2KNZ5</accession>
<evidence type="ECO:0000313" key="1">
    <source>
        <dbReference type="EMBL" id="KAG8456096.1"/>
    </source>
</evidence>
<name>A0A8T2KNZ5_9PIPI</name>
<proteinExistence type="predicted"/>
<protein>
    <submittedName>
        <fullName evidence="1">Uncharacterized protein</fullName>
    </submittedName>
</protein>